<dbReference type="AlphaFoldDB" id="A0A381KQ49"/>
<dbReference type="EMBL" id="UIGI01000002">
    <property type="protein sequence ID" value="SUY92751.1"/>
    <property type="molecule type" value="Genomic_DNA"/>
</dbReference>
<gene>
    <name evidence="1" type="ORF">NCTC12119_04780</name>
</gene>
<proteinExistence type="predicted"/>
<dbReference type="Proteomes" id="UP000255528">
    <property type="component" value="Unassembled WGS sequence"/>
</dbReference>
<evidence type="ECO:0000313" key="1">
    <source>
        <dbReference type="EMBL" id="SUY92751.1"/>
    </source>
</evidence>
<sequence>MLKFLFNYLFNKQSYRLPKPPANVGTYDYKSNPEDLKADKEFVFAWAEFIRGQLLNPINYIQQPLFKTFINSHEVRGYIYGHLCQALLDYQCIHDMPDSRGHAILSACYYNVFHVQSDWYRKATLDLLNEEKFKAGERVGQSDYHANKLSKSLKFRNLEKMVILMLPVNEAYGVCRKMGFNPDEYFKFDYDI</sequence>
<accession>A0A381KQ49</accession>
<dbReference type="RefSeq" id="WP_115631993.1">
    <property type="nucleotide sequence ID" value="NZ_UIGI01000002.1"/>
</dbReference>
<protein>
    <submittedName>
        <fullName evidence="1">Uncharacterized protein</fullName>
    </submittedName>
</protein>
<reference evidence="1 2" key="1">
    <citation type="submission" date="2018-06" db="EMBL/GenBank/DDBJ databases">
        <authorList>
            <consortium name="Pathogen Informatics"/>
            <person name="Doyle S."/>
        </authorList>
    </citation>
    <scope>NUCLEOTIDE SEQUENCE [LARGE SCALE GENOMIC DNA]</scope>
    <source>
        <strain evidence="1 2">NCTC12119</strain>
    </source>
</reference>
<evidence type="ECO:0000313" key="2">
    <source>
        <dbReference type="Proteomes" id="UP000255528"/>
    </source>
</evidence>
<organism evidence="1 2">
    <name type="scientific">Buttiauxella agrestis</name>
    <dbReference type="NCBI Taxonomy" id="82977"/>
    <lineage>
        <taxon>Bacteria</taxon>
        <taxon>Pseudomonadati</taxon>
        <taxon>Pseudomonadota</taxon>
        <taxon>Gammaproteobacteria</taxon>
        <taxon>Enterobacterales</taxon>
        <taxon>Enterobacteriaceae</taxon>
        <taxon>Buttiauxella</taxon>
    </lineage>
</organism>
<name>A0A381KQ49_9ENTR</name>